<dbReference type="KEGG" id="mart:BTR34_07905"/>
<gene>
    <name evidence="1" type="ORF">A9200_07655</name>
</gene>
<dbReference type="AlphaFoldDB" id="A0A1B7Z482"/>
<dbReference type="EMBL" id="LZFP01000034">
    <property type="protein sequence ID" value="OBR37515.1"/>
    <property type="molecule type" value="Genomic_DNA"/>
</dbReference>
<comment type="caution">
    <text evidence="1">The sequence shown here is derived from an EMBL/GenBank/DDBJ whole genome shotgun (WGS) entry which is preliminary data.</text>
</comment>
<organism evidence="1 2">
    <name type="scientific">Maribacter hydrothermalis</name>
    <dbReference type="NCBI Taxonomy" id="1836467"/>
    <lineage>
        <taxon>Bacteria</taxon>
        <taxon>Pseudomonadati</taxon>
        <taxon>Bacteroidota</taxon>
        <taxon>Flavobacteriia</taxon>
        <taxon>Flavobacteriales</taxon>
        <taxon>Flavobacteriaceae</taxon>
        <taxon>Maribacter</taxon>
    </lineage>
</organism>
<proteinExistence type="predicted"/>
<protein>
    <submittedName>
        <fullName evidence="1">Uncharacterized protein</fullName>
    </submittedName>
</protein>
<evidence type="ECO:0000313" key="2">
    <source>
        <dbReference type="Proteomes" id="UP000092164"/>
    </source>
</evidence>
<dbReference type="Proteomes" id="UP000092164">
    <property type="component" value="Unassembled WGS sequence"/>
</dbReference>
<reference evidence="2" key="1">
    <citation type="submission" date="2016-06" db="EMBL/GenBank/DDBJ databases">
        <authorList>
            <person name="Zhan P."/>
        </authorList>
    </citation>
    <scope>NUCLEOTIDE SEQUENCE [LARGE SCALE GENOMIC DNA]</scope>
    <source>
        <strain evidence="2">T28</strain>
    </source>
</reference>
<dbReference type="STRING" id="1836467.BTR34_07905"/>
<dbReference type="RefSeq" id="WP_068485607.1">
    <property type="nucleotide sequence ID" value="NZ_CP018760.1"/>
</dbReference>
<name>A0A1B7Z482_9FLAO</name>
<accession>A0A1B7Z482</accession>
<evidence type="ECO:0000313" key="1">
    <source>
        <dbReference type="EMBL" id="OBR37515.1"/>
    </source>
</evidence>
<sequence length="110" mass="12560">MKEFILEILFIFFFSACTSDNSTNDLKPECLNTYAEETMMNSDENLYTKISKYRAIDGSTQYWATNDKGGIILNENCEEICTYASMGVVGFSLCPEGTTQAEFIEDIWQR</sequence>
<keyword evidence="2" id="KW-1185">Reference proteome</keyword>